<dbReference type="Pfam" id="PF10543">
    <property type="entry name" value="ORF6N"/>
    <property type="match status" value="1"/>
</dbReference>
<dbReference type="Proteomes" id="UP000033047">
    <property type="component" value="Unassembled WGS sequence"/>
</dbReference>
<proteinExistence type="predicted"/>
<gene>
    <name evidence="2" type="ORF">HMPREF1535_01488</name>
</gene>
<dbReference type="STRING" id="927665.HMPREF1535_01488"/>
<protein>
    <recommendedName>
        <fullName evidence="1">KilA-N DNA-binding domain-containing protein</fullName>
    </recommendedName>
</protein>
<feature type="domain" description="KilA-N DNA-binding" evidence="1">
    <location>
        <begin position="15"/>
        <end position="97"/>
    </location>
</feature>
<evidence type="ECO:0000259" key="1">
    <source>
        <dbReference type="Pfam" id="PF10543"/>
    </source>
</evidence>
<dbReference type="HOGENOM" id="CLU_055403_3_0_10"/>
<dbReference type="PATRIC" id="fig|927665.4.peg.1521"/>
<dbReference type="RefSeq" id="WP_046145718.1">
    <property type="nucleotide sequence ID" value="NZ_KQ033912.1"/>
</dbReference>
<dbReference type="InterPro" id="IPR018873">
    <property type="entry name" value="KilA-N_DNA-bd_domain"/>
</dbReference>
<reference evidence="2 3" key="1">
    <citation type="submission" date="2013-04" db="EMBL/GenBank/DDBJ databases">
        <title>The Genome Sequence of Parabacteroides goldsteinii DSM 19448.</title>
        <authorList>
            <consortium name="The Broad Institute Genomics Platform"/>
            <person name="Earl A."/>
            <person name="Ward D."/>
            <person name="Feldgarden M."/>
            <person name="Gevers D."/>
            <person name="Martens E."/>
            <person name="Sakamoto M."/>
            <person name="Benno Y."/>
            <person name="Song Y."/>
            <person name="Liu C."/>
            <person name="Lee J."/>
            <person name="Bolanos M."/>
            <person name="Vaisanen M.L."/>
            <person name="Finegold S.M."/>
            <person name="Walker B."/>
            <person name="Young S."/>
            <person name="Zeng Q."/>
            <person name="Gargeya S."/>
            <person name="Fitzgerald M."/>
            <person name="Haas B."/>
            <person name="Abouelleil A."/>
            <person name="Allen A.W."/>
            <person name="Alvarado L."/>
            <person name="Arachchi H.M."/>
            <person name="Berlin A.M."/>
            <person name="Chapman S.B."/>
            <person name="Gainer-Dewar J."/>
            <person name="Goldberg J."/>
            <person name="Griggs A."/>
            <person name="Gujja S."/>
            <person name="Hansen M."/>
            <person name="Howarth C."/>
            <person name="Imamovic A."/>
            <person name="Ireland A."/>
            <person name="Larimer J."/>
            <person name="McCowan C."/>
            <person name="Murphy C."/>
            <person name="Pearson M."/>
            <person name="Poon T.W."/>
            <person name="Priest M."/>
            <person name="Roberts A."/>
            <person name="Saif S."/>
            <person name="Shea T."/>
            <person name="Sisk P."/>
            <person name="Sykes S."/>
            <person name="Wortman J."/>
            <person name="Nusbaum C."/>
            <person name="Birren B."/>
        </authorList>
    </citation>
    <scope>NUCLEOTIDE SEQUENCE [LARGE SCALE GENOMIC DNA]</scope>
    <source>
        <strain evidence="2 3">DSM 19448</strain>
    </source>
</reference>
<organism evidence="2 3">
    <name type="scientific">Parabacteroides goldsteinii DSM 19448 = WAL 12034</name>
    <dbReference type="NCBI Taxonomy" id="927665"/>
    <lineage>
        <taxon>Bacteria</taxon>
        <taxon>Pseudomonadati</taxon>
        <taxon>Bacteroidota</taxon>
        <taxon>Bacteroidia</taxon>
        <taxon>Bacteroidales</taxon>
        <taxon>Tannerellaceae</taxon>
        <taxon>Parabacteroides</taxon>
    </lineage>
</organism>
<comment type="caution">
    <text evidence="2">The sequence shown here is derived from an EMBL/GenBank/DDBJ whole genome shotgun (WGS) entry which is preliminary data.</text>
</comment>
<sequence>MKEDVIRFSDVEDCILTLRQQSVLLDCDVAILYGVETKRVNEAVKNNPDKFPEGYVIELTNNEFKDLRSKFSTTNLTKSRVLPKAFTEKGLYMLATILKSSKATQTTIAIVEAFARIRELSKTVLQLPTADEAQQKTLMQRTSELMADLLDDEPKVTDSETTIELNLAVLKFKHTVKRR</sequence>
<name>A0A0F5JG82_9BACT</name>
<dbReference type="AlphaFoldDB" id="A0A0F5JG82"/>
<evidence type="ECO:0000313" key="2">
    <source>
        <dbReference type="EMBL" id="KKB56836.1"/>
    </source>
</evidence>
<dbReference type="EMBL" id="AQHV01000010">
    <property type="protein sequence ID" value="KKB56836.1"/>
    <property type="molecule type" value="Genomic_DNA"/>
</dbReference>
<evidence type="ECO:0000313" key="3">
    <source>
        <dbReference type="Proteomes" id="UP000033047"/>
    </source>
</evidence>
<accession>A0A0F5JG82</accession>